<evidence type="ECO:0000256" key="1">
    <source>
        <dbReference type="SAM" id="Phobius"/>
    </source>
</evidence>
<organism evidence="2 3">
    <name type="scientific">Eumeta variegata</name>
    <name type="common">Bagworm moth</name>
    <name type="synonym">Eumeta japonica</name>
    <dbReference type="NCBI Taxonomy" id="151549"/>
    <lineage>
        <taxon>Eukaryota</taxon>
        <taxon>Metazoa</taxon>
        <taxon>Ecdysozoa</taxon>
        <taxon>Arthropoda</taxon>
        <taxon>Hexapoda</taxon>
        <taxon>Insecta</taxon>
        <taxon>Pterygota</taxon>
        <taxon>Neoptera</taxon>
        <taxon>Endopterygota</taxon>
        <taxon>Lepidoptera</taxon>
        <taxon>Glossata</taxon>
        <taxon>Ditrysia</taxon>
        <taxon>Tineoidea</taxon>
        <taxon>Psychidae</taxon>
        <taxon>Oiketicinae</taxon>
        <taxon>Eumeta</taxon>
    </lineage>
</organism>
<evidence type="ECO:0000313" key="2">
    <source>
        <dbReference type="EMBL" id="GBP89833.1"/>
    </source>
</evidence>
<dbReference type="EMBL" id="BGZK01002035">
    <property type="protein sequence ID" value="GBP89833.1"/>
    <property type="molecule type" value="Genomic_DNA"/>
</dbReference>
<protein>
    <submittedName>
        <fullName evidence="2">Uncharacterized protein</fullName>
    </submittedName>
</protein>
<keyword evidence="1" id="KW-0812">Transmembrane</keyword>
<keyword evidence="1" id="KW-1133">Transmembrane helix</keyword>
<name>A0A4C1ZSW9_EUMVA</name>
<feature type="transmembrane region" description="Helical" evidence="1">
    <location>
        <begin position="27"/>
        <end position="48"/>
    </location>
</feature>
<accession>A0A4C1ZSW9</accession>
<gene>
    <name evidence="2" type="ORF">EVAR_67153_1</name>
</gene>
<comment type="caution">
    <text evidence="2">The sequence shown here is derived from an EMBL/GenBank/DDBJ whole genome shotgun (WGS) entry which is preliminary data.</text>
</comment>
<keyword evidence="1" id="KW-0472">Membrane</keyword>
<dbReference type="Proteomes" id="UP000299102">
    <property type="component" value="Unassembled WGS sequence"/>
</dbReference>
<dbReference type="AlphaFoldDB" id="A0A4C1ZSW9"/>
<proteinExistence type="predicted"/>
<sequence>MSSGTTSQVTAVLPPSTLGESFLLTRIGFAPLVTSTTILRVPLIYVLLRPTIRQSSYCKLRSLNLKISTHTEYGLEADSDCNATDPVSMYGTNGITCSRRHGAVSLDLKD</sequence>
<reference evidence="2 3" key="1">
    <citation type="journal article" date="2019" name="Commun. Biol.">
        <title>The bagworm genome reveals a unique fibroin gene that provides high tensile strength.</title>
        <authorList>
            <person name="Kono N."/>
            <person name="Nakamura H."/>
            <person name="Ohtoshi R."/>
            <person name="Tomita M."/>
            <person name="Numata K."/>
            <person name="Arakawa K."/>
        </authorList>
    </citation>
    <scope>NUCLEOTIDE SEQUENCE [LARGE SCALE GENOMIC DNA]</scope>
</reference>
<keyword evidence="3" id="KW-1185">Reference proteome</keyword>
<evidence type="ECO:0000313" key="3">
    <source>
        <dbReference type="Proteomes" id="UP000299102"/>
    </source>
</evidence>